<evidence type="ECO:0000313" key="2">
    <source>
        <dbReference type="Proteomes" id="UP000186102"/>
    </source>
</evidence>
<dbReference type="EMBL" id="MLBF01000092">
    <property type="protein sequence ID" value="OLN25957.1"/>
    <property type="molecule type" value="Genomic_DNA"/>
</dbReference>
<gene>
    <name evidence="1" type="ORF">DSOL_5173</name>
</gene>
<accession>A0A1Q8QF22</accession>
<reference evidence="1 2" key="1">
    <citation type="submission" date="2016-09" db="EMBL/GenBank/DDBJ databases">
        <title>Complete genome of Desulfosporosinus sp. OL.</title>
        <authorList>
            <person name="Mardanov A."/>
            <person name="Beletsky A."/>
            <person name="Panova A."/>
            <person name="Karnachuk O."/>
            <person name="Ravin N."/>
        </authorList>
    </citation>
    <scope>NUCLEOTIDE SEQUENCE [LARGE SCALE GENOMIC DNA]</scope>
    <source>
        <strain evidence="1 2">OL</strain>
    </source>
</reference>
<dbReference type="AlphaFoldDB" id="A0A1Q8QF22"/>
<dbReference type="STRING" id="1888891.DSOL_5173"/>
<comment type="caution">
    <text evidence="1">The sequence shown here is derived from an EMBL/GenBank/DDBJ whole genome shotgun (WGS) entry which is preliminary data.</text>
</comment>
<organism evidence="1 2">
    <name type="scientific">Desulfosporosinus metallidurans</name>
    <dbReference type="NCBI Taxonomy" id="1888891"/>
    <lineage>
        <taxon>Bacteria</taxon>
        <taxon>Bacillati</taxon>
        <taxon>Bacillota</taxon>
        <taxon>Clostridia</taxon>
        <taxon>Eubacteriales</taxon>
        <taxon>Desulfitobacteriaceae</taxon>
        <taxon>Desulfosporosinus</taxon>
    </lineage>
</organism>
<name>A0A1Q8QF22_9FIRM</name>
<sequence>MIKLFESKKDLILTAIGVQDGNIEIEEDKVIFPLFAATLDAERIIAYEQFCTLLNQMALKSKTASSKKTESDNPKFTFRVFLIRLGMIGDEYKMIRKILLERLEGNSAFRSGSKPEKVVVE</sequence>
<proteinExistence type="predicted"/>
<keyword evidence="2" id="KW-1185">Reference proteome</keyword>
<evidence type="ECO:0000313" key="1">
    <source>
        <dbReference type="EMBL" id="OLN25957.1"/>
    </source>
</evidence>
<protein>
    <submittedName>
        <fullName evidence="1">Virulence-related protein</fullName>
    </submittedName>
</protein>
<dbReference type="Proteomes" id="UP000186102">
    <property type="component" value="Unassembled WGS sequence"/>
</dbReference>